<evidence type="ECO:0000313" key="1">
    <source>
        <dbReference type="EMBL" id="KAF6474774.1"/>
    </source>
</evidence>
<comment type="caution">
    <text evidence="1">The sequence shown here is derived from an EMBL/GenBank/DDBJ whole genome shotgun (WGS) entry which is preliminary data.</text>
</comment>
<keyword evidence="2" id="KW-1185">Reference proteome</keyword>
<dbReference type="AlphaFoldDB" id="A0A7J8HQZ5"/>
<accession>A0A7J8HQZ5</accession>
<proteinExistence type="predicted"/>
<evidence type="ECO:0000313" key="2">
    <source>
        <dbReference type="Proteomes" id="UP000593571"/>
    </source>
</evidence>
<name>A0A7J8HQZ5_ROUAE</name>
<dbReference type="Proteomes" id="UP000593571">
    <property type="component" value="Unassembled WGS sequence"/>
</dbReference>
<dbReference type="EMBL" id="JACASE010000004">
    <property type="protein sequence ID" value="KAF6474774.1"/>
    <property type="molecule type" value="Genomic_DNA"/>
</dbReference>
<organism evidence="1 2">
    <name type="scientific">Rousettus aegyptiacus</name>
    <name type="common">Egyptian fruit bat</name>
    <name type="synonym">Pteropus aegyptiacus</name>
    <dbReference type="NCBI Taxonomy" id="9407"/>
    <lineage>
        <taxon>Eukaryota</taxon>
        <taxon>Metazoa</taxon>
        <taxon>Chordata</taxon>
        <taxon>Craniata</taxon>
        <taxon>Vertebrata</taxon>
        <taxon>Euteleostomi</taxon>
        <taxon>Mammalia</taxon>
        <taxon>Eutheria</taxon>
        <taxon>Laurasiatheria</taxon>
        <taxon>Chiroptera</taxon>
        <taxon>Yinpterochiroptera</taxon>
        <taxon>Pteropodoidea</taxon>
        <taxon>Pteropodidae</taxon>
        <taxon>Rousettinae</taxon>
        <taxon>Rousettus</taxon>
    </lineage>
</organism>
<reference evidence="1 2" key="1">
    <citation type="journal article" date="2020" name="Nature">
        <title>Six reference-quality genomes reveal evolution of bat adaptations.</title>
        <authorList>
            <person name="Jebb D."/>
            <person name="Huang Z."/>
            <person name="Pippel M."/>
            <person name="Hughes G.M."/>
            <person name="Lavrichenko K."/>
            <person name="Devanna P."/>
            <person name="Winkler S."/>
            <person name="Jermiin L.S."/>
            <person name="Skirmuntt E.C."/>
            <person name="Katzourakis A."/>
            <person name="Burkitt-Gray L."/>
            <person name="Ray D.A."/>
            <person name="Sullivan K.A.M."/>
            <person name="Roscito J.G."/>
            <person name="Kirilenko B.M."/>
            <person name="Davalos L.M."/>
            <person name="Corthals A.P."/>
            <person name="Power M.L."/>
            <person name="Jones G."/>
            <person name="Ransome R.D."/>
            <person name="Dechmann D.K.N."/>
            <person name="Locatelli A.G."/>
            <person name="Puechmaille S.J."/>
            <person name="Fedrigo O."/>
            <person name="Jarvis E.D."/>
            <person name="Hiller M."/>
            <person name="Vernes S.C."/>
            <person name="Myers E.W."/>
            <person name="Teeling E.C."/>
        </authorList>
    </citation>
    <scope>NUCLEOTIDE SEQUENCE [LARGE SCALE GENOMIC DNA]</scope>
    <source>
        <strain evidence="1">MRouAeg1</strain>
        <tissue evidence="1">Muscle</tissue>
    </source>
</reference>
<sequence length="129" mass="14857">MLVSSPDAFLPVQSLCVQCFERPELKMSEFGVRKGLLIKKVPTEKMGDPLVPQIHLKKIQNSAFFYIKRDGKQEGQKMIDDHRHLGANRGLRKIVLSLFTLVDMSPVTRFLQIFDKQYIPYSSGEALFW</sequence>
<gene>
    <name evidence="1" type="ORF">HJG63_010931</name>
</gene>
<protein>
    <submittedName>
        <fullName evidence="1">Uncharacterized protein</fullName>
    </submittedName>
</protein>